<dbReference type="Gene3D" id="3.40.50.2300">
    <property type="match status" value="1"/>
</dbReference>
<keyword evidence="4" id="KW-0238">DNA-binding</keyword>
<dbReference type="AlphaFoldDB" id="A0A3B0SB03"/>
<dbReference type="GO" id="GO:0006355">
    <property type="term" value="P:regulation of DNA-templated transcription"/>
    <property type="evidence" value="ECO:0007669"/>
    <property type="project" value="InterPro"/>
</dbReference>
<dbReference type="Pfam" id="PF00486">
    <property type="entry name" value="Trans_reg_C"/>
    <property type="match status" value="1"/>
</dbReference>
<dbReference type="GO" id="GO:0032993">
    <property type="term" value="C:protein-DNA complex"/>
    <property type="evidence" value="ECO:0007669"/>
    <property type="project" value="TreeGrafter"/>
</dbReference>
<dbReference type="GO" id="GO:0000976">
    <property type="term" value="F:transcription cis-regulatory region binding"/>
    <property type="evidence" value="ECO:0007669"/>
    <property type="project" value="TreeGrafter"/>
</dbReference>
<dbReference type="PROSITE" id="PS50110">
    <property type="entry name" value="RESPONSE_REGULATORY"/>
    <property type="match status" value="1"/>
</dbReference>
<gene>
    <name evidence="8" type="ORF">MNBD_ALPHA05-2261</name>
</gene>
<evidence type="ECO:0000256" key="4">
    <source>
        <dbReference type="ARBA" id="ARBA00023125"/>
    </source>
</evidence>
<dbReference type="Pfam" id="PF00072">
    <property type="entry name" value="Response_reg"/>
    <property type="match status" value="1"/>
</dbReference>
<evidence type="ECO:0000259" key="7">
    <source>
        <dbReference type="PROSITE" id="PS51755"/>
    </source>
</evidence>
<proteinExistence type="predicted"/>
<keyword evidence="1" id="KW-0597">Phosphoprotein</keyword>
<dbReference type="EMBL" id="UOEH01000291">
    <property type="protein sequence ID" value="VAV99941.1"/>
    <property type="molecule type" value="Genomic_DNA"/>
</dbReference>
<dbReference type="PANTHER" id="PTHR48111">
    <property type="entry name" value="REGULATOR OF RPOS"/>
    <property type="match status" value="1"/>
</dbReference>
<evidence type="ECO:0000256" key="1">
    <source>
        <dbReference type="ARBA" id="ARBA00022553"/>
    </source>
</evidence>
<dbReference type="InterPro" id="IPR001867">
    <property type="entry name" value="OmpR/PhoB-type_DNA-bd"/>
</dbReference>
<dbReference type="GO" id="GO:0005829">
    <property type="term" value="C:cytosol"/>
    <property type="evidence" value="ECO:0007669"/>
    <property type="project" value="TreeGrafter"/>
</dbReference>
<dbReference type="Gene3D" id="1.10.10.10">
    <property type="entry name" value="Winged helix-like DNA-binding domain superfamily/Winged helix DNA-binding domain"/>
    <property type="match status" value="1"/>
</dbReference>
<evidence type="ECO:0000313" key="8">
    <source>
        <dbReference type="EMBL" id="VAV99941.1"/>
    </source>
</evidence>
<dbReference type="GO" id="GO:0000156">
    <property type="term" value="F:phosphorelay response regulator activity"/>
    <property type="evidence" value="ECO:0007669"/>
    <property type="project" value="TreeGrafter"/>
</dbReference>
<evidence type="ECO:0000256" key="2">
    <source>
        <dbReference type="ARBA" id="ARBA00023012"/>
    </source>
</evidence>
<dbReference type="Gene3D" id="6.10.250.690">
    <property type="match status" value="1"/>
</dbReference>
<dbReference type="InterPro" id="IPR036388">
    <property type="entry name" value="WH-like_DNA-bd_sf"/>
</dbReference>
<dbReference type="SMART" id="SM00448">
    <property type="entry name" value="REC"/>
    <property type="match status" value="1"/>
</dbReference>
<evidence type="ECO:0000259" key="6">
    <source>
        <dbReference type="PROSITE" id="PS50110"/>
    </source>
</evidence>
<sequence>MHHPAADPSNDAPLRGMTVLVVEDEPAAAREALAEITSLGASGLHAETVKGARALYADNDIDLIVLDRMLADSEDGLTLLSWFKELEAPAPGVLVASRLSTADDHIRGLDLGADDYIDKPFDMRVLAARLKALARRVDATRSPKTVLIWGDLELRTLNGRALWKGEAIELRPQAFKLLHALALHKGEYISREALWRAVWPEYKNLNVQDPVINTAINRLRKSMSGIENGPQILSENLGYRLRLKE</sequence>
<feature type="domain" description="OmpR/PhoB-type" evidence="7">
    <location>
        <begin position="144"/>
        <end position="243"/>
    </location>
</feature>
<evidence type="ECO:0000256" key="5">
    <source>
        <dbReference type="ARBA" id="ARBA00023163"/>
    </source>
</evidence>
<dbReference type="InterPro" id="IPR001789">
    <property type="entry name" value="Sig_transdc_resp-reg_receiver"/>
</dbReference>
<dbReference type="PROSITE" id="PS51755">
    <property type="entry name" value="OMPR_PHOB"/>
    <property type="match status" value="1"/>
</dbReference>
<keyword evidence="5" id="KW-0804">Transcription</keyword>
<dbReference type="CDD" id="cd00383">
    <property type="entry name" value="trans_reg_C"/>
    <property type="match status" value="1"/>
</dbReference>
<dbReference type="InterPro" id="IPR039420">
    <property type="entry name" value="WalR-like"/>
</dbReference>
<dbReference type="SUPFAM" id="SSF52172">
    <property type="entry name" value="CheY-like"/>
    <property type="match status" value="1"/>
</dbReference>
<evidence type="ECO:0000256" key="3">
    <source>
        <dbReference type="ARBA" id="ARBA00023015"/>
    </source>
</evidence>
<dbReference type="PANTHER" id="PTHR48111:SF1">
    <property type="entry name" value="TWO-COMPONENT RESPONSE REGULATOR ORR33"/>
    <property type="match status" value="1"/>
</dbReference>
<keyword evidence="3" id="KW-0805">Transcription regulation</keyword>
<keyword evidence="2" id="KW-0902">Two-component regulatory system</keyword>
<reference evidence="8" key="1">
    <citation type="submission" date="2018-06" db="EMBL/GenBank/DDBJ databases">
        <authorList>
            <person name="Zhirakovskaya E."/>
        </authorList>
    </citation>
    <scope>NUCLEOTIDE SEQUENCE</scope>
</reference>
<organism evidence="8">
    <name type="scientific">hydrothermal vent metagenome</name>
    <dbReference type="NCBI Taxonomy" id="652676"/>
    <lineage>
        <taxon>unclassified sequences</taxon>
        <taxon>metagenomes</taxon>
        <taxon>ecological metagenomes</taxon>
    </lineage>
</organism>
<protein>
    <recommendedName>
        <fullName evidence="9">Two-component transcriptional response regulator, LuxR family</fullName>
    </recommendedName>
</protein>
<feature type="domain" description="Response regulatory" evidence="6">
    <location>
        <begin position="18"/>
        <end position="134"/>
    </location>
</feature>
<name>A0A3B0SB03_9ZZZZ</name>
<evidence type="ECO:0008006" key="9">
    <source>
        <dbReference type="Google" id="ProtNLM"/>
    </source>
</evidence>
<accession>A0A3B0SB03</accession>
<dbReference type="SMART" id="SM00862">
    <property type="entry name" value="Trans_reg_C"/>
    <property type="match status" value="1"/>
</dbReference>
<dbReference type="InterPro" id="IPR011006">
    <property type="entry name" value="CheY-like_superfamily"/>
</dbReference>